<dbReference type="InterPro" id="IPR023346">
    <property type="entry name" value="Lysozyme-like_dom_sf"/>
</dbReference>
<dbReference type="SUPFAM" id="SSF53955">
    <property type="entry name" value="Lysozyme-like"/>
    <property type="match status" value="1"/>
</dbReference>
<evidence type="ECO:0000256" key="1">
    <source>
        <dbReference type="SAM" id="MobiDB-lite"/>
    </source>
</evidence>
<name>A0A514A154_9CAUD</name>
<feature type="region of interest" description="Disordered" evidence="1">
    <location>
        <begin position="1940"/>
        <end position="1979"/>
    </location>
</feature>
<keyword evidence="3" id="KW-1185">Reference proteome</keyword>
<proteinExistence type="predicted"/>
<organism evidence="2 3">
    <name type="scientific">Aeromonas phage LAh10</name>
    <dbReference type="NCBI Taxonomy" id="2591025"/>
    <lineage>
        <taxon>Viruses</taxon>
        <taxon>Duplodnaviria</taxon>
        <taxon>Heunggongvirae</taxon>
        <taxon>Uroviricota</taxon>
        <taxon>Caudoviricetes</taxon>
        <taxon>Chimalliviridae</taxon>
        <taxon>Ludhianavirus</taxon>
        <taxon>Ludhianavirus LAh10</taxon>
    </lineage>
</organism>
<accession>A0A514A154</accession>
<dbReference type="Proteomes" id="UP000318420">
    <property type="component" value="Segment"/>
</dbReference>
<feature type="compositionally biased region" description="Low complexity" evidence="1">
    <location>
        <begin position="2245"/>
        <end position="2265"/>
    </location>
</feature>
<feature type="compositionally biased region" description="Pro residues" evidence="1">
    <location>
        <begin position="2266"/>
        <end position="2282"/>
    </location>
</feature>
<dbReference type="EMBL" id="MK838116">
    <property type="protein sequence ID" value="QDH47008.1"/>
    <property type="molecule type" value="Genomic_DNA"/>
</dbReference>
<feature type="compositionally biased region" description="Gly residues" evidence="1">
    <location>
        <begin position="1941"/>
        <end position="1963"/>
    </location>
</feature>
<evidence type="ECO:0000313" key="2">
    <source>
        <dbReference type="EMBL" id="QDH47008.1"/>
    </source>
</evidence>
<gene>
    <name evidence="2" type="ORF">LAh10_147</name>
</gene>
<feature type="region of interest" description="Disordered" evidence="1">
    <location>
        <begin position="723"/>
        <end position="766"/>
    </location>
</feature>
<evidence type="ECO:0000313" key="3">
    <source>
        <dbReference type="Proteomes" id="UP000318420"/>
    </source>
</evidence>
<feature type="region of interest" description="Disordered" evidence="1">
    <location>
        <begin position="2182"/>
        <end position="2320"/>
    </location>
</feature>
<reference evidence="2 3" key="1">
    <citation type="submission" date="2019-04" db="EMBL/GenBank/DDBJ databases">
        <title>Novel bacteriophages capable of disrupting biofilms from clinical strains of Aeromonas hydrophila with intrinsic antibiotic resistance.</title>
        <authorList>
            <person name="Kabwe M."/>
            <person name="Brown T.L."/>
            <person name="Speirs L."/>
            <person name="Ku H."/>
            <person name="Leach M."/>
            <person name="Chan H.T."/>
            <person name="Petrovski S."/>
            <person name="Lock P."/>
            <person name="Tucci J."/>
        </authorList>
    </citation>
    <scope>NUCLEOTIDE SEQUENCE [LARGE SCALE GENOMIC DNA]</scope>
</reference>
<dbReference type="Gene3D" id="1.10.530.10">
    <property type="match status" value="1"/>
</dbReference>
<feature type="compositionally biased region" description="Polar residues" evidence="1">
    <location>
        <begin position="2289"/>
        <end position="2298"/>
    </location>
</feature>
<sequence length="2353" mass="256130">MSYEDDLGLDDWDDPFAGDFDLDGDFDIDPFKGKGFVSSMASGFLGGLVNETVGSGAAITRSLRTILPNTFSNAFDRTNRAIERYDELKTELKEQNYESVRSLQSIAGQLSNRFGEKLPGGLRNKMDDFSQKDFSDWEKSDGSYNSMEGIEEESDYDLTLVLDSVMSRQEGLFSEMTNSLNVMSANVGGQISSAVMAGNRQLVNIETSVRDLNDYQRNVQFKIEQTKLNLMAKGYVANVKYYKFMEKGMHAQVAELKKILKGTMMSDYQKTSNFTASKQYMRDSLFSTVGRRVGGLTGLIRDRFGKEARQDASDSASSVLGMVADMLEMSDGMPVSAGMLGDMAGRGLAGAAVRNLPNFFARGPGKRMLESLAKKNPAEAKALRRQWGRLSNTGSKASYMSNAGVGLINFMAEDYQAMDEMPFIDYEDYVASLPPDKQPMSKARWTIQNAASNRAKAAMNSFMSEMNQAKGTQYTLKKRNPRDLVDAGIWTQGNNVTLNEVIPGLISRTNQLLEMIRTGDSNAELVTYNYMRGQFQNETNKQIAVQADLMPAAEFDRYATAALEFVDDLDPKKTLSQGARKAFAKVIARDVDREKNFNPFYYIGDIPGISGPMLDEIHAVVRRHFGLRDQDIARFNETTGFERMQVMTEMRNSRYQERLNKAGSAATNLKDLAPNIAERIDMLRATGNEQLLRDLGVIYTENGIDKVDMEVFHERIGMFMDDPNNPALRGMNPSDKTQGKKTRNSFHIPDRPAPANDGKRTEGASFAGLSSSLNTLTEKLDVLASSNMSSKSGKPDTAYMDTQTGEIVSNTSKIAESNQRMETILSSLLDLANKGKLFSGAPKNANEERQEEQAKEGLMGKIKGLFPEGMFGRGMDLLVKNSPIVLGGVLGGIASNFASNPIAAASMAVGGLALGGLVQYWGNKDRKEKVSASEPSDDEDIVDENGESILKSAKLKAGEYIDAITKRVINTYREIKGPVIDVVSKAIITVRELGGRIFGPDGRAVVLRGIETAKGMIVNAYNFVNPIGKLRAGIDMGKEIIYQQDVFVKGDLQNPRLRAVGFKNVEYWKDENGTFKPVKGWNEISGPVYDEEGNELISQAEFDEGLVTRTGQRIRQVGTMGSNMAGAAVGMGKQLFTNMMGKLGFERANEQASSHVSAVRGRGTNMNGVERRLDRIYKLLSQKFGMEIEDEELDDAGGPAMRKNSLEDKARQAAASQSDRVQKAIIDIGDTLTGKSKKKGEGEEKGKKPGLFGKLYDMMGSIGGFFKNPLGSLLGMVGGSMAASVKRLGTIGSALFSGVLGIGSPIFKLLSGGIKMLGGLLGPIARMAGSGIGGLLGMGGPGGRGGKLNKGMGRVGALLGGSALAYNLLTGDDSSSTPTEENMFNQKRPVTTADQIEDAANWIPQIGIGTTVLEAVMPKSWIDGIKNTGVYWTDDGQLFTDRRDAEQHMANSEGYKYNGTTYRTTLLANSIQKRLRFAMYGIREWRSDLAERVQRLEMMLLPHVNVGSGSAGFSKPEAVAEVFRQFVENSTPVPRDNINTWFQARFKPIFLTFVAAANAARFGDLQEYDAGQTHEVVLVAERVQEAIGHMSTNPYTIDVPIDQDTGTMSRIATTGEVADLMNELRKAYPAEKKADGLKLRTYDEQRQANLNPEVSDNKVVAWFQNKFGNESLIKSQEHIDKTFAVTAEIKDIDISDLHKDGDTEIEPFTLARLAVYGNDANINWRVDAVLKLERYCEENMVLSNGLGKLEIPLESVLALFKPMFRIKTELMMANWKAWFESRFLPVLQKYYALVYKQRGSSPKQGWRQLSNSNKAEIAKVLSEIMVMVDGEETSVWNVKASPFEGAQSGTDSDRADTYIKSLNSDAMKAALRDPVMEEAASKAIGEQLQDKSEARKQAEQARIAELTAMRMKRREQAGKQGGTFGGNNYASNGFANAFPPGGMGTTPGTVGAGSGGQYSGGFSEGWEMDPTLKAGDDQGLSMTPEQGEQLLLQGLLRAGITDNKQIALALALAKVETGNYKSTVENTNWSAPTLKKYFRNIPDMATAEKVAAMPPEQRAMYVYGRAPKGPTLGNEKPEDGWLYRGRGLFQLTGKANYEKYKRETGIDVVSNPRLVSEDPNVVADSAVRYLLGNKAIKSIATTGDFDSAVRGINGGNSVPFTDERRKAYTEYLAKLQNGQIKAAGPTKTSDFAPTSGGEDKIADVPNAADQNVPKAAEEKVASTKKTHKQEVDELLDKSSVNQQKAATASPPVSPSAAPTAAVTNPVPSPTPVQAPGPKPSAPAPVSQPAGPTTVSSVGPTPKPAPKQTGTGTQAVSDEGAQQLLSGIISQLGRLNDLMASQGKGGRPNTVGLG</sequence>
<protein>
    <submittedName>
        <fullName evidence="2">Putative endolysin</fullName>
    </submittedName>
</protein>